<feature type="domain" description="CheC-like protein" evidence="9">
    <location>
        <begin position="130"/>
        <end position="164"/>
    </location>
</feature>
<protein>
    <submittedName>
        <fullName evidence="10">Flagellar motor switch phosphatase FliY</fullName>
    </submittedName>
</protein>
<dbReference type="NCBIfam" id="NF005995">
    <property type="entry name" value="PRK08119.1"/>
    <property type="match status" value="1"/>
</dbReference>
<comment type="similarity">
    <text evidence="2">Belongs to the FliN/MopA/SpaO family.</text>
</comment>
<dbReference type="SUPFAM" id="SSF101801">
    <property type="entry name" value="Surface presentation of antigens (SPOA)"/>
    <property type="match status" value="1"/>
</dbReference>
<dbReference type="InterPro" id="IPR036429">
    <property type="entry name" value="SpoA-like_sf"/>
</dbReference>
<evidence type="ECO:0000256" key="4">
    <source>
        <dbReference type="ARBA" id="ARBA00022500"/>
    </source>
</evidence>
<keyword evidence="3" id="KW-1003">Cell membrane</keyword>
<dbReference type="Pfam" id="PF04509">
    <property type="entry name" value="CheC"/>
    <property type="match status" value="2"/>
</dbReference>
<reference evidence="11" key="1">
    <citation type="submission" date="2019-01" db="EMBL/GenBank/DDBJ databases">
        <title>Draft genomes of a novel of Sporanaerobacter strains.</title>
        <authorList>
            <person name="Ma S."/>
        </authorList>
    </citation>
    <scope>NUCLEOTIDE SEQUENCE [LARGE SCALE GENOMIC DNA]</scope>
    <source>
        <strain evidence="11">NJN-17</strain>
    </source>
</reference>
<dbReference type="OrthoDB" id="9773459at2"/>
<feature type="region of interest" description="Disordered" evidence="7">
    <location>
        <begin position="227"/>
        <end position="250"/>
    </location>
</feature>
<evidence type="ECO:0000256" key="2">
    <source>
        <dbReference type="ARBA" id="ARBA00009226"/>
    </source>
</evidence>
<dbReference type="SUPFAM" id="SSF103039">
    <property type="entry name" value="CheC-like"/>
    <property type="match status" value="1"/>
</dbReference>
<feature type="domain" description="CheC-like protein" evidence="9">
    <location>
        <begin position="34"/>
        <end position="69"/>
    </location>
</feature>
<keyword evidence="10" id="KW-0966">Cell projection</keyword>
<dbReference type="Pfam" id="PF01052">
    <property type="entry name" value="FliMN_C"/>
    <property type="match status" value="1"/>
</dbReference>
<dbReference type="InterPro" id="IPR012826">
    <property type="entry name" value="FliN"/>
</dbReference>
<dbReference type="KEGG" id="spoa:EQM13_08485"/>
<dbReference type="NCBIfam" id="TIGR02480">
    <property type="entry name" value="fliN"/>
    <property type="match status" value="1"/>
</dbReference>
<dbReference type="InterPro" id="IPR051469">
    <property type="entry name" value="FliN/MopA/SpaO"/>
</dbReference>
<dbReference type="PRINTS" id="PR00956">
    <property type="entry name" value="FLGMOTORFLIN"/>
</dbReference>
<dbReference type="Gene3D" id="3.40.1550.10">
    <property type="entry name" value="CheC-like"/>
    <property type="match status" value="1"/>
</dbReference>
<evidence type="ECO:0000256" key="7">
    <source>
        <dbReference type="SAM" id="MobiDB-lite"/>
    </source>
</evidence>
<dbReference type="RefSeq" id="WP_128752447.1">
    <property type="nucleotide sequence ID" value="NZ_CP035282.1"/>
</dbReference>
<gene>
    <name evidence="10" type="primary">fliY</name>
    <name evidence="10" type="ORF">EQM13_08485</name>
</gene>
<keyword evidence="5" id="KW-0283">Flagellar rotation</keyword>
<dbReference type="InterPro" id="IPR001172">
    <property type="entry name" value="FliN_T3SS_HrcQb"/>
</dbReference>
<dbReference type="GO" id="GO:0071973">
    <property type="term" value="P:bacterial-type flagellum-dependent cell motility"/>
    <property type="evidence" value="ECO:0007669"/>
    <property type="project" value="InterPro"/>
</dbReference>
<keyword evidence="11" id="KW-1185">Reference proteome</keyword>
<organism evidence="10 11">
    <name type="scientific">Acidilutibacter cellobiosedens</name>
    <dbReference type="NCBI Taxonomy" id="2507161"/>
    <lineage>
        <taxon>Bacteria</taxon>
        <taxon>Bacillati</taxon>
        <taxon>Bacillota</taxon>
        <taxon>Tissierellia</taxon>
        <taxon>Tissierellales</taxon>
        <taxon>Acidilutibacteraceae</taxon>
        <taxon>Acidilutibacter</taxon>
    </lineage>
</organism>
<evidence type="ECO:0000256" key="5">
    <source>
        <dbReference type="ARBA" id="ARBA00022779"/>
    </source>
</evidence>
<dbReference type="GO" id="GO:0016787">
    <property type="term" value="F:hydrolase activity"/>
    <property type="evidence" value="ECO:0007669"/>
    <property type="project" value="InterPro"/>
</dbReference>
<dbReference type="PANTHER" id="PTHR43484:SF1">
    <property type="entry name" value="FLAGELLAR MOTOR SWITCH PROTEIN FLIN"/>
    <property type="match status" value="1"/>
</dbReference>
<dbReference type="Gene3D" id="2.30.330.10">
    <property type="entry name" value="SpoA-like"/>
    <property type="match status" value="1"/>
</dbReference>
<evidence type="ECO:0000313" key="10">
    <source>
        <dbReference type="EMBL" id="QAT61618.1"/>
    </source>
</evidence>
<dbReference type="InterPro" id="IPR007597">
    <property type="entry name" value="CheC"/>
</dbReference>
<feature type="compositionally biased region" description="Polar residues" evidence="7">
    <location>
        <begin position="235"/>
        <end position="244"/>
    </location>
</feature>
<comment type="subcellular location">
    <subcellularLocation>
        <location evidence="1">Cell membrane</location>
        <topology evidence="1">Peripheral membrane protein</topology>
        <orientation evidence="1">Cytoplasmic side</orientation>
    </subcellularLocation>
</comment>
<proteinExistence type="inferred from homology"/>
<keyword evidence="4" id="KW-0145">Chemotaxis</keyword>
<keyword evidence="10" id="KW-0282">Flagellum</keyword>
<sequence>MANDMLSQEEIDALLKGTTEDNLTDLNEEISEVERDALGEIGNISMGSAATALSTLLKQRVSITIPQVSVENINILADEYTIPFVAIDVKYKTGLEGSNVLILKTDDVKIITDLMLGKETFDLNRELTEMDLSAVSEAMNQMMGTACTSLSEMFSRKIDIEPPKSTEITFEKAKDELDVLKNADSIVKISFKMTVGDIINSNIMQLIPVGFAKELVSKLMGQDSQVESEEEVVSANSTDDSSLSYEYEKEDDLDKMFDSKVKKEERKEEKKEKHLHENKNIETDKSVIVKKPKFEAFDVEPKKENLHNESIDLVGDIPVEITAELGRTAKKIKEILEYGVGTIVELDKLVGEPLDVYANGKFIAKGEVVVIDDNFGIRITDISNSYKEDN</sequence>
<dbReference type="GO" id="GO:0005886">
    <property type="term" value="C:plasma membrane"/>
    <property type="evidence" value="ECO:0007669"/>
    <property type="project" value="UniProtKB-SubCell"/>
</dbReference>
<keyword evidence="6" id="KW-0472">Membrane</keyword>
<dbReference type="GO" id="GO:0009425">
    <property type="term" value="C:bacterial-type flagellum basal body"/>
    <property type="evidence" value="ECO:0007669"/>
    <property type="project" value="InterPro"/>
</dbReference>
<dbReference type="CDD" id="cd17907">
    <property type="entry name" value="FliY_FliN-Y"/>
    <property type="match status" value="1"/>
</dbReference>
<dbReference type="AlphaFoldDB" id="A0A410QCR7"/>
<evidence type="ECO:0000313" key="11">
    <source>
        <dbReference type="Proteomes" id="UP000287969"/>
    </source>
</evidence>
<accession>A0A410QCR7</accession>
<dbReference type="InterPro" id="IPR028976">
    <property type="entry name" value="CheC-like_sf"/>
</dbReference>
<dbReference type="InterPro" id="IPR001543">
    <property type="entry name" value="FliN-like_C"/>
</dbReference>
<evidence type="ECO:0000256" key="3">
    <source>
        <dbReference type="ARBA" id="ARBA00022475"/>
    </source>
</evidence>
<dbReference type="GO" id="GO:0003774">
    <property type="term" value="F:cytoskeletal motor activity"/>
    <property type="evidence" value="ECO:0007669"/>
    <property type="project" value="InterPro"/>
</dbReference>
<evidence type="ECO:0000259" key="8">
    <source>
        <dbReference type="Pfam" id="PF01052"/>
    </source>
</evidence>
<keyword evidence="10" id="KW-0969">Cilium</keyword>
<dbReference type="Proteomes" id="UP000287969">
    <property type="component" value="Chromosome"/>
</dbReference>
<evidence type="ECO:0000256" key="6">
    <source>
        <dbReference type="ARBA" id="ARBA00023136"/>
    </source>
</evidence>
<evidence type="ECO:0000259" key="9">
    <source>
        <dbReference type="Pfam" id="PF04509"/>
    </source>
</evidence>
<dbReference type="PANTHER" id="PTHR43484">
    <property type="match status" value="1"/>
</dbReference>
<dbReference type="GO" id="GO:0006935">
    <property type="term" value="P:chemotaxis"/>
    <property type="evidence" value="ECO:0007669"/>
    <property type="project" value="UniProtKB-KW"/>
</dbReference>
<dbReference type="EMBL" id="CP035282">
    <property type="protein sequence ID" value="QAT61618.1"/>
    <property type="molecule type" value="Genomic_DNA"/>
</dbReference>
<name>A0A410QCR7_9FIRM</name>
<feature type="domain" description="Flagellar motor switch protein FliN-like C-terminal" evidence="8">
    <location>
        <begin position="313"/>
        <end position="382"/>
    </location>
</feature>
<evidence type="ECO:0000256" key="1">
    <source>
        <dbReference type="ARBA" id="ARBA00004413"/>
    </source>
</evidence>